<dbReference type="EMBL" id="JBJUIK010000008">
    <property type="protein sequence ID" value="KAL3520364.1"/>
    <property type="molecule type" value="Genomic_DNA"/>
</dbReference>
<proteinExistence type="predicted"/>
<evidence type="ECO:0000313" key="3">
    <source>
        <dbReference type="Proteomes" id="UP001630127"/>
    </source>
</evidence>
<evidence type="ECO:0000313" key="2">
    <source>
        <dbReference type="EMBL" id="KAL3520364.1"/>
    </source>
</evidence>
<protein>
    <submittedName>
        <fullName evidence="2">Uncharacterized protein</fullName>
    </submittedName>
</protein>
<keyword evidence="3" id="KW-1185">Reference proteome</keyword>
<gene>
    <name evidence="2" type="ORF">ACH5RR_018513</name>
</gene>
<dbReference type="AlphaFoldDB" id="A0ABD2ZLM8"/>
<feature type="region of interest" description="Disordered" evidence="1">
    <location>
        <begin position="1"/>
        <end position="32"/>
    </location>
</feature>
<dbReference type="Proteomes" id="UP001630127">
    <property type="component" value="Unassembled WGS sequence"/>
</dbReference>
<accession>A0ABD2ZLM8</accession>
<name>A0ABD2ZLM8_9GENT</name>
<reference evidence="2 3" key="1">
    <citation type="submission" date="2024-11" db="EMBL/GenBank/DDBJ databases">
        <title>A near-complete genome assembly of Cinchona calisaya.</title>
        <authorList>
            <person name="Lian D.C."/>
            <person name="Zhao X.W."/>
            <person name="Wei L."/>
        </authorList>
    </citation>
    <scope>NUCLEOTIDE SEQUENCE [LARGE SCALE GENOMIC DNA]</scope>
    <source>
        <tissue evidence="2">Nenye</tissue>
    </source>
</reference>
<evidence type="ECO:0000256" key="1">
    <source>
        <dbReference type="SAM" id="MobiDB-lite"/>
    </source>
</evidence>
<organism evidence="2 3">
    <name type="scientific">Cinchona calisaya</name>
    <dbReference type="NCBI Taxonomy" id="153742"/>
    <lineage>
        <taxon>Eukaryota</taxon>
        <taxon>Viridiplantae</taxon>
        <taxon>Streptophyta</taxon>
        <taxon>Embryophyta</taxon>
        <taxon>Tracheophyta</taxon>
        <taxon>Spermatophyta</taxon>
        <taxon>Magnoliopsida</taxon>
        <taxon>eudicotyledons</taxon>
        <taxon>Gunneridae</taxon>
        <taxon>Pentapetalae</taxon>
        <taxon>asterids</taxon>
        <taxon>lamiids</taxon>
        <taxon>Gentianales</taxon>
        <taxon>Rubiaceae</taxon>
        <taxon>Cinchonoideae</taxon>
        <taxon>Cinchoneae</taxon>
        <taxon>Cinchona</taxon>
    </lineage>
</organism>
<comment type="caution">
    <text evidence="2">The sequence shown here is derived from an EMBL/GenBank/DDBJ whole genome shotgun (WGS) entry which is preliminary data.</text>
</comment>
<sequence>MIDIPESMGSKGDHADSPPSPLPPIILKDSNLPNLSTDIDKLVEVQDEQPPDFVEGQHMPSQPLDNNVTLNEDTPNLEGCQSVFVEKSNLIVKELGVVQSNFEDWGKNGERKGGVVEVTAQIGRSRLGWQLERNEGGESRMGCLGNEMLAVKGKSVESIDSSQIFSTIMIETWGMEREREG</sequence>